<evidence type="ECO:0000313" key="2">
    <source>
        <dbReference type="EMBL" id="KAK4148399.1"/>
    </source>
</evidence>
<accession>A0AAN6VC83</accession>
<gene>
    <name evidence="2" type="ORF">C8A00DRAFT_39039</name>
</gene>
<keyword evidence="3" id="KW-1185">Reference proteome</keyword>
<organism evidence="2 3">
    <name type="scientific">Chaetomidium leptoderma</name>
    <dbReference type="NCBI Taxonomy" id="669021"/>
    <lineage>
        <taxon>Eukaryota</taxon>
        <taxon>Fungi</taxon>
        <taxon>Dikarya</taxon>
        <taxon>Ascomycota</taxon>
        <taxon>Pezizomycotina</taxon>
        <taxon>Sordariomycetes</taxon>
        <taxon>Sordariomycetidae</taxon>
        <taxon>Sordariales</taxon>
        <taxon>Chaetomiaceae</taxon>
        <taxon>Chaetomidium</taxon>
    </lineage>
</organism>
<evidence type="ECO:0000256" key="1">
    <source>
        <dbReference type="SAM" id="MobiDB-lite"/>
    </source>
</evidence>
<feature type="compositionally biased region" description="Polar residues" evidence="1">
    <location>
        <begin position="116"/>
        <end position="129"/>
    </location>
</feature>
<evidence type="ECO:0000313" key="3">
    <source>
        <dbReference type="Proteomes" id="UP001302745"/>
    </source>
</evidence>
<protein>
    <submittedName>
        <fullName evidence="2">Uncharacterized protein</fullName>
    </submittedName>
</protein>
<dbReference type="EMBL" id="MU857422">
    <property type="protein sequence ID" value="KAK4148399.1"/>
    <property type="molecule type" value="Genomic_DNA"/>
</dbReference>
<reference evidence="2" key="1">
    <citation type="journal article" date="2023" name="Mol. Phylogenet. Evol.">
        <title>Genome-scale phylogeny and comparative genomics of the fungal order Sordariales.</title>
        <authorList>
            <person name="Hensen N."/>
            <person name="Bonometti L."/>
            <person name="Westerberg I."/>
            <person name="Brannstrom I.O."/>
            <person name="Guillou S."/>
            <person name="Cros-Aarteil S."/>
            <person name="Calhoun S."/>
            <person name="Haridas S."/>
            <person name="Kuo A."/>
            <person name="Mondo S."/>
            <person name="Pangilinan J."/>
            <person name="Riley R."/>
            <person name="LaButti K."/>
            <person name="Andreopoulos B."/>
            <person name="Lipzen A."/>
            <person name="Chen C."/>
            <person name="Yan M."/>
            <person name="Daum C."/>
            <person name="Ng V."/>
            <person name="Clum A."/>
            <person name="Steindorff A."/>
            <person name="Ohm R.A."/>
            <person name="Martin F."/>
            <person name="Silar P."/>
            <person name="Natvig D.O."/>
            <person name="Lalanne C."/>
            <person name="Gautier V."/>
            <person name="Ament-Velasquez S.L."/>
            <person name="Kruys A."/>
            <person name="Hutchinson M.I."/>
            <person name="Powell A.J."/>
            <person name="Barry K."/>
            <person name="Miller A.N."/>
            <person name="Grigoriev I.V."/>
            <person name="Debuchy R."/>
            <person name="Gladieux P."/>
            <person name="Hiltunen Thoren M."/>
            <person name="Johannesson H."/>
        </authorList>
    </citation>
    <scope>NUCLEOTIDE SEQUENCE</scope>
    <source>
        <strain evidence="2">CBS 538.74</strain>
    </source>
</reference>
<comment type="caution">
    <text evidence="2">The sequence shown here is derived from an EMBL/GenBank/DDBJ whole genome shotgun (WGS) entry which is preliminary data.</text>
</comment>
<dbReference type="Proteomes" id="UP001302745">
    <property type="component" value="Unassembled WGS sequence"/>
</dbReference>
<reference evidence="2" key="2">
    <citation type="submission" date="2023-05" db="EMBL/GenBank/DDBJ databases">
        <authorList>
            <consortium name="Lawrence Berkeley National Laboratory"/>
            <person name="Steindorff A."/>
            <person name="Hensen N."/>
            <person name="Bonometti L."/>
            <person name="Westerberg I."/>
            <person name="Brannstrom I.O."/>
            <person name="Guillou S."/>
            <person name="Cros-Aarteil S."/>
            <person name="Calhoun S."/>
            <person name="Haridas S."/>
            <person name="Kuo A."/>
            <person name="Mondo S."/>
            <person name="Pangilinan J."/>
            <person name="Riley R."/>
            <person name="Labutti K."/>
            <person name="Andreopoulos B."/>
            <person name="Lipzen A."/>
            <person name="Chen C."/>
            <person name="Yanf M."/>
            <person name="Daum C."/>
            <person name="Ng V."/>
            <person name="Clum A."/>
            <person name="Ohm R."/>
            <person name="Martin F."/>
            <person name="Silar P."/>
            <person name="Natvig D."/>
            <person name="Lalanne C."/>
            <person name="Gautier V."/>
            <person name="Ament-Velasquez S.L."/>
            <person name="Kruys A."/>
            <person name="Hutchinson M.I."/>
            <person name="Powell A.J."/>
            <person name="Barry K."/>
            <person name="Miller A.N."/>
            <person name="Grigoriev I.V."/>
            <person name="Debuchy R."/>
            <person name="Gladieux P."/>
            <person name="Thoren M.H."/>
            <person name="Johannesson H."/>
        </authorList>
    </citation>
    <scope>NUCLEOTIDE SEQUENCE</scope>
    <source>
        <strain evidence="2">CBS 538.74</strain>
    </source>
</reference>
<proteinExistence type="predicted"/>
<feature type="region of interest" description="Disordered" evidence="1">
    <location>
        <begin position="116"/>
        <end position="152"/>
    </location>
</feature>
<sequence length="152" mass="16636">MALGNLPPTQKNWGRWSHLHPQAAHVDFHMMEIGMVTARCRPGPPASIPRPELAQHVPFSLVPMPSLESPQYQASSPVSPYSGYNTYSTPPMLDAPFKSQECIELVDEFVKRNSSPFIKSEARSPSSDCVSPPKAIDPDTPAQGAPVHQFSS</sequence>
<name>A0AAN6VC83_9PEZI</name>
<dbReference type="AlphaFoldDB" id="A0AAN6VC83"/>